<proteinExistence type="inferred from homology"/>
<organism evidence="5 6">
    <name type="scientific">Blomia tropicalis</name>
    <name type="common">Mite</name>
    <dbReference type="NCBI Taxonomy" id="40697"/>
    <lineage>
        <taxon>Eukaryota</taxon>
        <taxon>Metazoa</taxon>
        <taxon>Ecdysozoa</taxon>
        <taxon>Arthropoda</taxon>
        <taxon>Chelicerata</taxon>
        <taxon>Arachnida</taxon>
        <taxon>Acari</taxon>
        <taxon>Acariformes</taxon>
        <taxon>Sarcoptiformes</taxon>
        <taxon>Astigmata</taxon>
        <taxon>Glycyphagoidea</taxon>
        <taxon>Echimyopodidae</taxon>
        <taxon>Blomia</taxon>
    </lineage>
</organism>
<dbReference type="Gene3D" id="3.90.1720.30">
    <property type="entry name" value="PPPDE domains"/>
    <property type="match status" value="1"/>
</dbReference>
<evidence type="ECO:0000256" key="2">
    <source>
        <dbReference type="ARBA" id="ARBA00022670"/>
    </source>
</evidence>
<sequence length="257" mass="29707">MLVVTSFKMTDSFLVRLNVYGLTNLNERLKSEKIGIYHVGIEVHQTEWSYGYHRYPISGIYTMQKPLSLESLSKDPRMFYVSEQITVGTTLYTHKQISDHLSMIGRNDWTGLKYHIIFKNSIEFANKLCYYLCGKNIPPWINCFPIIYQKHSEVIVEIPEEFRTPVALKEMVQQKLEFAHKLQQQLQQQKAIVSTNANDNQNDGKVNRSIDPENVSLDRFIDSKILAAPSMEEFNIEMAKEALNEDQSTSTSNNNSK</sequence>
<keyword evidence="6" id="KW-1185">Reference proteome</keyword>
<dbReference type="EMBL" id="JAPWDV010000001">
    <property type="protein sequence ID" value="KAJ6224883.1"/>
    <property type="molecule type" value="Genomic_DNA"/>
</dbReference>
<dbReference type="OMA" id="IPPWINC"/>
<feature type="domain" description="PPPDE" evidence="4">
    <location>
        <begin position="13"/>
        <end position="152"/>
    </location>
</feature>
<dbReference type="InterPro" id="IPR008580">
    <property type="entry name" value="PPPDE_dom"/>
</dbReference>
<dbReference type="PANTHER" id="PTHR12378">
    <property type="entry name" value="DESUMOYLATING ISOPEPTIDASE"/>
    <property type="match status" value="1"/>
</dbReference>
<dbReference type="GO" id="GO:0006508">
    <property type="term" value="P:proteolysis"/>
    <property type="evidence" value="ECO:0007669"/>
    <property type="project" value="UniProtKB-KW"/>
</dbReference>
<keyword evidence="3" id="KW-0378">Hydrolase</keyword>
<comment type="similarity">
    <text evidence="1">Belongs to the DeSI family.</text>
</comment>
<dbReference type="SMART" id="SM01179">
    <property type="entry name" value="DUF862"/>
    <property type="match status" value="1"/>
</dbReference>
<evidence type="ECO:0000313" key="5">
    <source>
        <dbReference type="EMBL" id="KAJ6224883.1"/>
    </source>
</evidence>
<dbReference type="Proteomes" id="UP001142055">
    <property type="component" value="Chromosome 1"/>
</dbReference>
<dbReference type="AlphaFoldDB" id="A0A9Q0MEU6"/>
<dbReference type="PANTHER" id="PTHR12378:SF80">
    <property type="entry name" value="IP06716P-RELATED"/>
    <property type="match status" value="1"/>
</dbReference>
<name>A0A9Q0MEU6_BLOTA</name>
<gene>
    <name evidence="5" type="ORF">RDWZM_003428</name>
</gene>
<dbReference type="GO" id="GO:0016579">
    <property type="term" value="P:protein deubiquitination"/>
    <property type="evidence" value="ECO:0007669"/>
    <property type="project" value="TreeGrafter"/>
</dbReference>
<reference evidence="5" key="1">
    <citation type="submission" date="2022-12" db="EMBL/GenBank/DDBJ databases">
        <title>Genome assemblies of Blomia tropicalis.</title>
        <authorList>
            <person name="Cui Y."/>
        </authorList>
    </citation>
    <scope>NUCLEOTIDE SEQUENCE</scope>
    <source>
        <tissue evidence="5">Adult mites</tissue>
    </source>
</reference>
<evidence type="ECO:0000256" key="1">
    <source>
        <dbReference type="ARBA" id="ARBA00008140"/>
    </source>
</evidence>
<dbReference type="Pfam" id="PF05903">
    <property type="entry name" value="Peptidase_C97"/>
    <property type="match status" value="1"/>
</dbReference>
<comment type="caution">
    <text evidence="5">The sequence shown here is derived from an EMBL/GenBank/DDBJ whole genome shotgun (WGS) entry which is preliminary data.</text>
</comment>
<evidence type="ECO:0000313" key="6">
    <source>
        <dbReference type="Proteomes" id="UP001142055"/>
    </source>
</evidence>
<dbReference type="GO" id="GO:0101005">
    <property type="term" value="F:deubiquitinase activity"/>
    <property type="evidence" value="ECO:0007669"/>
    <property type="project" value="TreeGrafter"/>
</dbReference>
<keyword evidence="2" id="KW-0645">Protease</keyword>
<evidence type="ECO:0000259" key="4">
    <source>
        <dbReference type="PROSITE" id="PS51858"/>
    </source>
</evidence>
<accession>A0A9Q0MEU6</accession>
<dbReference type="PROSITE" id="PS51858">
    <property type="entry name" value="PPPDE"/>
    <property type="match status" value="1"/>
</dbReference>
<dbReference type="InterPro" id="IPR042266">
    <property type="entry name" value="PPPDE_sf"/>
</dbReference>
<protein>
    <recommendedName>
        <fullName evidence="4">PPPDE domain-containing protein</fullName>
    </recommendedName>
</protein>
<evidence type="ECO:0000256" key="3">
    <source>
        <dbReference type="ARBA" id="ARBA00022801"/>
    </source>
</evidence>